<reference evidence="1 2" key="1">
    <citation type="submission" date="2021-03" db="EMBL/GenBank/DDBJ databases">
        <authorList>
            <person name="King G.J."/>
            <person name="Bancroft I."/>
            <person name="Baten A."/>
            <person name="Bloomfield J."/>
            <person name="Borpatragohain P."/>
            <person name="He Z."/>
            <person name="Irish N."/>
            <person name="Irwin J."/>
            <person name="Liu K."/>
            <person name="Mauleon R.P."/>
            <person name="Moore J."/>
            <person name="Morris R."/>
            <person name="Ostergaard L."/>
            <person name="Wang B."/>
            <person name="Wells R."/>
        </authorList>
    </citation>
    <scope>NUCLEOTIDE SEQUENCE [LARGE SCALE GENOMIC DNA]</scope>
    <source>
        <strain evidence="1">R-o-18</strain>
        <tissue evidence="1">Leaf</tissue>
    </source>
</reference>
<dbReference type="EMBL" id="JADBGQ010000006">
    <property type="protein sequence ID" value="KAG5393232.1"/>
    <property type="molecule type" value="Genomic_DNA"/>
</dbReference>
<organism evidence="1 2">
    <name type="scientific">Brassica rapa subsp. trilocularis</name>
    <dbReference type="NCBI Taxonomy" id="1813537"/>
    <lineage>
        <taxon>Eukaryota</taxon>
        <taxon>Viridiplantae</taxon>
        <taxon>Streptophyta</taxon>
        <taxon>Embryophyta</taxon>
        <taxon>Tracheophyta</taxon>
        <taxon>Spermatophyta</taxon>
        <taxon>Magnoliopsida</taxon>
        <taxon>eudicotyledons</taxon>
        <taxon>Gunneridae</taxon>
        <taxon>Pentapetalae</taxon>
        <taxon>rosids</taxon>
        <taxon>malvids</taxon>
        <taxon>Brassicales</taxon>
        <taxon>Brassicaceae</taxon>
        <taxon>Brassiceae</taxon>
        <taxon>Brassica</taxon>
    </lineage>
</organism>
<evidence type="ECO:0000313" key="2">
    <source>
        <dbReference type="Proteomes" id="UP000823674"/>
    </source>
</evidence>
<comment type="caution">
    <text evidence="1">The sequence shown here is derived from an EMBL/GenBank/DDBJ whole genome shotgun (WGS) entry which is preliminary data.</text>
</comment>
<proteinExistence type="predicted"/>
<protein>
    <submittedName>
        <fullName evidence="1">Uncharacterized protein</fullName>
    </submittedName>
</protein>
<name>A0ABQ7M359_BRACM</name>
<keyword evidence="2" id="KW-1185">Reference proteome</keyword>
<sequence>MAVFWVVPVDRCPKQFSRYVATDRTAWSVLRSDRPDGFVRRYVATGSFAGQSLRGDLLSIFFRCFMNVFFSSD</sequence>
<gene>
    <name evidence="1" type="primary">A06g504160.1_BraROA</name>
    <name evidence="1" type="ORF">IGI04_023195</name>
</gene>
<dbReference type="Proteomes" id="UP000823674">
    <property type="component" value="Chromosome A06"/>
</dbReference>
<accession>A0ABQ7M359</accession>
<evidence type="ECO:0000313" key="1">
    <source>
        <dbReference type="EMBL" id="KAG5393232.1"/>
    </source>
</evidence>